<keyword evidence="4" id="KW-1185">Reference proteome</keyword>
<keyword evidence="2" id="KW-0732">Signal</keyword>
<dbReference type="AlphaFoldDB" id="A0A218ZJ92"/>
<dbReference type="PRINTS" id="PR01415">
    <property type="entry name" value="ANKYRIN"/>
</dbReference>
<keyword evidence="1" id="KW-0040">ANK repeat</keyword>
<dbReference type="SMART" id="SM00248">
    <property type="entry name" value="ANK"/>
    <property type="match status" value="4"/>
</dbReference>
<dbReference type="PANTHER" id="PTHR34587">
    <property type="entry name" value="VWFA DOMAIN-CONTAINING PROTEIN"/>
    <property type="match status" value="1"/>
</dbReference>
<feature type="repeat" description="ANK" evidence="1">
    <location>
        <begin position="425"/>
        <end position="457"/>
    </location>
</feature>
<dbReference type="Gene3D" id="1.25.40.20">
    <property type="entry name" value="Ankyrin repeat-containing domain"/>
    <property type="match status" value="1"/>
</dbReference>
<dbReference type="InterPro" id="IPR053216">
    <property type="entry name" value="Appressorial_penetr-assoc"/>
</dbReference>
<dbReference type="STRING" id="503106.A0A218ZJ92"/>
<evidence type="ECO:0000313" key="4">
    <source>
        <dbReference type="Proteomes" id="UP000242519"/>
    </source>
</evidence>
<gene>
    <name evidence="3" type="ORF">B2J93_3043</name>
</gene>
<dbReference type="OrthoDB" id="823504at2759"/>
<sequence length="510" mass="53593">MRITQLISAVALTSIISAETYSQNPDGHYGQDCGQNGTATETVDGLTLLANLTQTGSQQDGSVNGVLKAGQSASQTSKNNFINICSGKTVTNGVQVVGGSCNGIPMGDLPAKSKMVSAIIIFPETNGKPIRPDTDFNITVHVANLVTGVFTNPNNTYYAAPQELKGGKVVGHVHVTVQDLGSSLNPKEPLDATKFAFFKGINDAGNGKGLLKATVTGGLPAGNYRVCTVVAAANHQPVLMPVAQRGAADDCTKFVVGGSANVTVIDPSLRLRRAIHSADTLLVRRILKTHPSLLQNPDSTPTGLSNTNLHLASSLGHTSIVSLLLSLYRPANTPPATNPKDLPALSSLPLNEEYQTPLHLASANGHTEIVHLLCAACPGCIKRGDSRGRDALMLASKEGHDTVVQILLTFSPSGPEALLEGADLDGNTALHFASSNGHLLVLRTLLAAGADSERRNVWSWTPVAYSATVQAEVYFKGLVGEVERRKAVRREVKEKGTGGSVRVVSEGEEV</sequence>
<dbReference type="SUPFAM" id="SSF48403">
    <property type="entry name" value="Ankyrin repeat"/>
    <property type="match status" value="1"/>
</dbReference>
<evidence type="ECO:0000256" key="1">
    <source>
        <dbReference type="PROSITE-ProRule" id="PRU00023"/>
    </source>
</evidence>
<feature type="signal peptide" evidence="2">
    <location>
        <begin position="1"/>
        <end position="22"/>
    </location>
</feature>
<feature type="repeat" description="ANK" evidence="1">
    <location>
        <begin position="353"/>
        <end position="373"/>
    </location>
</feature>
<dbReference type="PROSITE" id="PS50088">
    <property type="entry name" value="ANK_REPEAT"/>
    <property type="match status" value="2"/>
</dbReference>
<accession>A0A218ZJ92</accession>
<feature type="chain" id="PRO_5012081194" evidence="2">
    <location>
        <begin position="23"/>
        <end position="510"/>
    </location>
</feature>
<protein>
    <submittedName>
        <fullName evidence="3">Uncharacterized protein</fullName>
    </submittedName>
</protein>
<evidence type="ECO:0000313" key="3">
    <source>
        <dbReference type="EMBL" id="OWP07296.1"/>
    </source>
</evidence>
<organism evidence="3 4">
    <name type="scientific">Diplocarpon coronariae</name>
    <dbReference type="NCBI Taxonomy" id="2795749"/>
    <lineage>
        <taxon>Eukaryota</taxon>
        <taxon>Fungi</taxon>
        <taxon>Dikarya</taxon>
        <taxon>Ascomycota</taxon>
        <taxon>Pezizomycotina</taxon>
        <taxon>Leotiomycetes</taxon>
        <taxon>Helotiales</taxon>
        <taxon>Drepanopezizaceae</taxon>
        <taxon>Diplocarpon</taxon>
    </lineage>
</organism>
<dbReference type="PROSITE" id="PS50297">
    <property type="entry name" value="ANK_REP_REGION"/>
    <property type="match status" value="2"/>
</dbReference>
<reference evidence="3 4" key="1">
    <citation type="submission" date="2017-04" db="EMBL/GenBank/DDBJ databases">
        <title>Draft genome sequence of Marssonina coronaria NL1: causal agent of apple blotch.</title>
        <authorList>
            <person name="Cheng Q."/>
        </authorList>
    </citation>
    <scope>NUCLEOTIDE SEQUENCE [LARGE SCALE GENOMIC DNA]</scope>
    <source>
        <strain evidence="3 4">NL1</strain>
    </source>
</reference>
<dbReference type="Pfam" id="PF12796">
    <property type="entry name" value="Ank_2"/>
    <property type="match status" value="1"/>
</dbReference>
<dbReference type="Pfam" id="PF00023">
    <property type="entry name" value="Ank"/>
    <property type="match status" value="2"/>
</dbReference>
<dbReference type="Proteomes" id="UP000242519">
    <property type="component" value="Unassembled WGS sequence"/>
</dbReference>
<evidence type="ECO:0000256" key="2">
    <source>
        <dbReference type="SAM" id="SignalP"/>
    </source>
</evidence>
<comment type="caution">
    <text evidence="3">The sequence shown here is derived from an EMBL/GenBank/DDBJ whole genome shotgun (WGS) entry which is preliminary data.</text>
</comment>
<dbReference type="InterPro" id="IPR002110">
    <property type="entry name" value="Ankyrin_rpt"/>
</dbReference>
<name>A0A218ZJ92_9HELO</name>
<dbReference type="InterPro" id="IPR036770">
    <property type="entry name" value="Ankyrin_rpt-contain_sf"/>
</dbReference>
<dbReference type="EMBL" id="MZNU01000012">
    <property type="protein sequence ID" value="OWP07296.1"/>
    <property type="molecule type" value="Genomic_DNA"/>
</dbReference>
<dbReference type="PANTHER" id="PTHR34587:SF2">
    <property type="entry name" value="G-PROTEIN COUPLED RECEPTORS FAMILY 1 PROFILE DOMAIN-CONTAINING PROTEIN"/>
    <property type="match status" value="1"/>
</dbReference>
<proteinExistence type="predicted"/>
<dbReference type="InParanoid" id="A0A218ZJ92"/>